<keyword evidence="18" id="KW-1185">Reference proteome</keyword>
<proteinExistence type="inferred from homology"/>
<evidence type="ECO:0000256" key="3">
    <source>
        <dbReference type="ARBA" id="ARBA00007494"/>
    </source>
</evidence>
<evidence type="ECO:0000256" key="15">
    <source>
        <dbReference type="SAM" id="MobiDB-lite"/>
    </source>
</evidence>
<dbReference type="InterPro" id="IPR049560">
    <property type="entry name" value="MeTrfase_RsmB-F_NOP2_cat"/>
</dbReference>
<dbReference type="InterPro" id="IPR035926">
    <property type="entry name" value="NusB-like_sf"/>
</dbReference>
<evidence type="ECO:0000259" key="16">
    <source>
        <dbReference type="PROSITE" id="PS51686"/>
    </source>
</evidence>
<keyword evidence="10 14" id="KW-0694">RNA-binding</keyword>
<keyword evidence="9 14" id="KW-0949">S-adenosyl-L-methionine</keyword>
<evidence type="ECO:0000313" key="17">
    <source>
        <dbReference type="EMBL" id="MEY1660608.1"/>
    </source>
</evidence>
<feature type="region of interest" description="Disordered" evidence="15">
    <location>
        <begin position="396"/>
        <end position="423"/>
    </location>
</feature>
<evidence type="ECO:0000256" key="8">
    <source>
        <dbReference type="ARBA" id="ARBA00022679"/>
    </source>
</evidence>
<feature type="binding site" evidence="14">
    <location>
        <position position="278"/>
    </location>
    <ligand>
        <name>S-adenosyl-L-methionine</name>
        <dbReference type="ChEBI" id="CHEBI:59789"/>
    </ligand>
</feature>
<dbReference type="NCBIfam" id="TIGR00563">
    <property type="entry name" value="rsmB"/>
    <property type="match status" value="1"/>
</dbReference>
<comment type="caution">
    <text evidence="17">The sequence shown here is derived from an EMBL/GenBank/DDBJ whole genome shotgun (WGS) entry which is preliminary data.</text>
</comment>
<feature type="active site" description="Nucleophile" evidence="14">
    <location>
        <position position="376"/>
    </location>
</feature>
<sequence length="435" mass="47282">MSKSPRQLAVQALAEVLPAEGGGRSLREVLARPRGELSAGDRGLFVDLCYGVCRHRRLLDHWLSAQLQKPLRASAQPVRLALWCALYELWFSARPAHAVVNAYPDLMRQLKAPWAAGLANALLRKATREDINALQASLPTAVAQSLPDWLWQQLQRDWGEQAPALAAASLLPAPLTLRVNRQQHSREQALLTLAAAGLPASASSVAPFAVTLHNAVPVHDIPGFTEGAFSVQDAVAQNPVEWLDMAPQGRVLDACAAPGGKTGQLLERFPDAEVVALDVDPQRLARVQENLDRIGLKAQLQSGDAADPSQWWDGQLFDAVLLDAPCTATGILRRQPDVKWHRRASDVPELVGLQARMLDAIWPLIRPGGCLVYATCSVLDAENADQMAAFLARTPDARADSPGSGGSIGQQWAPTTQDEDRNHDGFYCARLRKQL</sequence>
<dbReference type="Proteomes" id="UP001562065">
    <property type="component" value="Unassembled WGS sequence"/>
</dbReference>
<protein>
    <recommendedName>
        <fullName evidence="4">16S rRNA (cytosine(967)-C(5))-methyltransferase</fullName>
        <ecNumber evidence="4">2.1.1.176</ecNumber>
    </recommendedName>
    <alternativeName>
        <fullName evidence="11">16S rRNA m5C967 methyltransferase</fullName>
    </alternativeName>
    <alternativeName>
        <fullName evidence="12">rRNA (cytosine-C(5)-)-methyltransferase RsmB</fullName>
    </alternativeName>
</protein>
<comment type="function">
    <text evidence="1">Specifically methylates the cytosine at position 967 (m5C967) of 16S rRNA.</text>
</comment>
<dbReference type="Gene3D" id="3.40.50.150">
    <property type="entry name" value="Vaccinia Virus protein VP39"/>
    <property type="match status" value="1"/>
</dbReference>
<feature type="domain" description="SAM-dependent MTase RsmB/NOP-type" evidence="16">
    <location>
        <begin position="165"/>
        <end position="434"/>
    </location>
</feature>
<evidence type="ECO:0000256" key="4">
    <source>
        <dbReference type="ARBA" id="ARBA00012140"/>
    </source>
</evidence>
<organism evidence="17 18">
    <name type="scientific">Isoalcanivorax beigongshangi</name>
    <dbReference type="NCBI Taxonomy" id="3238810"/>
    <lineage>
        <taxon>Bacteria</taxon>
        <taxon>Pseudomonadati</taxon>
        <taxon>Pseudomonadota</taxon>
        <taxon>Gammaproteobacteria</taxon>
        <taxon>Oceanospirillales</taxon>
        <taxon>Alcanivoracaceae</taxon>
        <taxon>Isoalcanivorax</taxon>
    </lineage>
</organism>
<feature type="binding site" evidence="14">
    <location>
        <begin position="255"/>
        <end position="261"/>
    </location>
    <ligand>
        <name>S-adenosyl-L-methionine</name>
        <dbReference type="ChEBI" id="CHEBI:59789"/>
    </ligand>
</feature>
<dbReference type="NCBIfam" id="NF008149">
    <property type="entry name" value="PRK10901.1"/>
    <property type="match status" value="1"/>
</dbReference>
<evidence type="ECO:0000256" key="14">
    <source>
        <dbReference type="PROSITE-ProRule" id="PRU01023"/>
    </source>
</evidence>
<dbReference type="InterPro" id="IPR023267">
    <property type="entry name" value="RCMT"/>
</dbReference>
<dbReference type="Gene3D" id="1.10.940.10">
    <property type="entry name" value="NusB-like"/>
    <property type="match status" value="1"/>
</dbReference>
<comment type="subcellular location">
    <subcellularLocation>
        <location evidence="2">Cytoplasm</location>
    </subcellularLocation>
</comment>
<dbReference type="PROSITE" id="PS51686">
    <property type="entry name" value="SAM_MT_RSMB_NOP"/>
    <property type="match status" value="1"/>
</dbReference>
<dbReference type="InterPro" id="IPR029063">
    <property type="entry name" value="SAM-dependent_MTases_sf"/>
</dbReference>
<evidence type="ECO:0000256" key="1">
    <source>
        <dbReference type="ARBA" id="ARBA00002724"/>
    </source>
</evidence>
<feature type="binding site" evidence="14">
    <location>
        <position position="323"/>
    </location>
    <ligand>
        <name>S-adenosyl-L-methionine</name>
        <dbReference type="ChEBI" id="CHEBI:59789"/>
    </ligand>
</feature>
<dbReference type="PROSITE" id="PS01153">
    <property type="entry name" value="NOL1_NOP2_SUN"/>
    <property type="match status" value="1"/>
</dbReference>
<keyword evidence="5" id="KW-0963">Cytoplasm</keyword>
<keyword evidence="6" id="KW-0698">rRNA processing</keyword>
<dbReference type="InterPro" id="IPR018314">
    <property type="entry name" value="RsmB/NOL1/NOP2-like_CS"/>
</dbReference>
<dbReference type="Pfam" id="PF22458">
    <property type="entry name" value="RsmF-B_ferredox"/>
    <property type="match status" value="1"/>
</dbReference>
<evidence type="ECO:0000256" key="11">
    <source>
        <dbReference type="ARBA" id="ARBA00030399"/>
    </source>
</evidence>
<gene>
    <name evidence="17" type="primary">rsmB</name>
    <name evidence="17" type="ORF">AB5I84_00430</name>
</gene>
<dbReference type="PANTHER" id="PTHR22807:SF61">
    <property type="entry name" value="NOL1_NOP2_SUN FAMILY PROTEIN _ ANTITERMINATION NUSB DOMAIN-CONTAINING PROTEIN"/>
    <property type="match status" value="1"/>
</dbReference>
<comment type="catalytic activity">
    <reaction evidence="13">
        <text>cytidine(967) in 16S rRNA + S-adenosyl-L-methionine = 5-methylcytidine(967) in 16S rRNA + S-adenosyl-L-homocysteine + H(+)</text>
        <dbReference type="Rhea" id="RHEA:42748"/>
        <dbReference type="Rhea" id="RHEA-COMP:10219"/>
        <dbReference type="Rhea" id="RHEA-COMP:10220"/>
        <dbReference type="ChEBI" id="CHEBI:15378"/>
        <dbReference type="ChEBI" id="CHEBI:57856"/>
        <dbReference type="ChEBI" id="CHEBI:59789"/>
        <dbReference type="ChEBI" id="CHEBI:74483"/>
        <dbReference type="ChEBI" id="CHEBI:82748"/>
        <dbReference type="EC" id="2.1.1.176"/>
    </reaction>
</comment>
<dbReference type="SUPFAM" id="SSF48013">
    <property type="entry name" value="NusB-like"/>
    <property type="match status" value="1"/>
</dbReference>
<dbReference type="PRINTS" id="PR02008">
    <property type="entry name" value="RCMTFAMILY"/>
</dbReference>
<keyword evidence="7 14" id="KW-0489">Methyltransferase</keyword>
<dbReference type="PANTHER" id="PTHR22807">
    <property type="entry name" value="NOP2 YEAST -RELATED NOL1/NOP2/FMU SUN DOMAIN-CONTAINING"/>
    <property type="match status" value="1"/>
</dbReference>
<dbReference type="InterPro" id="IPR004573">
    <property type="entry name" value="rRNA_ssu_MeTfrase_B"/>
</dbReference>
<evidence type="ECO:0000256" key="6">
    <source>
        <dbReference type="ARBA" id="ARBA00022552"/>
    </source>
</evidence>
<keyword evidence="8 14" id="KW-0808">Transferase</keyword>
<reference evidence="17 18" key="1">
    <citation type="submission" date="2024-07" db="EMBL/GenBank/DDBJ databases">
        <authorList>
            <person name="Ren Q."/>
        </authorList>
    </citation>
    <scope>NUCLEOTIDE SEQUENCE [LARGE SCALE GENOMIC DNA]</scope>
    <source>
        <strain evidence="17 18">REN37</strain>
    </source>
</reference>
<dbReference type="Gene3D" id="3.30.70.1170">
    <property type="entry name" value="Sun protein, domain 3"/>
    <property type="match status" value="1"/>
</dbReference>
<feature type="binding site" evidence="14">
    <location>
        <position position="304"/>
    </location>
    <ligand>
        <name>S-adenosyl-L-methionine</name>
        <dbReference type="ChEBI" id="CHEBI:59789"/>
    </ligand>
</feature>
<dbReference type="InterPro" id="IPR006027">
    <property type="entry name" value="NusB_RsmB_TIM44"/>
</dbReference>
<dbReference type="CDD" id="cd02440">
    <property type="entry name" value="AdoMet_MTases"/>
    <property type="match status" value="1"/>
</dbReference>
<evidence type="ECO:0000313" key="18">
    <source>
        <dbReference type="Proteomes" id="UP001562065"/>
    </source>
</evidence>
<dbReference type="RefSeq" id="WP_369453855.1">
    <property type="nucleotide sequence ID" value="NZ_JBGCUO010000001.1"/>
</dbReference>
<dbReference type="GO" id="GO:0032259">
    <property type="term" value="P:methylation"/>
    <property type="evidence" value="ECO:0007669"/>
    <property type="project" value="UniProtKB-KW"/>
</dbReference>
<evidence type="ECO:0000256" key="12">
    <source>
        <dbReference type="ARBA" id="ARBA00031088"/>
    </source>
</evidence>
<evidence type="ECO:0000256" key="2">
    <source>
        <dbReference type="ARBA" id="ARBA00004496"/>
    </source>
</evidence>
<evidence type="ECO:0000256" key="9">
    <source>
        <dbReference type="ARBA" id="ARBA00022691"/>
    </source>
</evidence>
<dbReference type="SUPFAM" id="SSF53335">
    <property type="entry name" value="S-adenosyl-L-methionine-dependent methyltransferases"/>
    <property type="match status" value="1"/>
</dbReference>
<dbReference type="EMBL" id="JBGCUO010000001">
    <property type="protein sequence ID" value="MEY1660608.1"/>
    <property type="molecule type" value="Genomic_DNA"/>
</dbReference>
<dbReference type="EC" id="2.1.1.176" evidence="4"/>
<evidence type="ECO:0000256" key="7">
    <source>
        <dbReference type="ARBA" id="ARBA00022603"/>
    </source>
</evidence>
<accession>A0ABV4ACM3</accession>
<dbReference type="Pfam" id="PF01029">
    <property type="entry name" value="NusB"/>
    <property type="match status" value="1"/>
</dbReference>
<dbReference type="Pfam" id="PF01189">
    <property type="entry name" value="Methyltr_RsmB-F"/>
    <property type="match status" value="1"/>
</dbReference>
<dbReference type="InterPro" id="IPR001678">
    <property type="entry name" value="MeTrfase_RsmB-F_NOP2_dom"/>
</dbReference>
<evidence type="ECO:0000256" key="10">
    <source>
        <dbReference type="ARBA" id="ARBA00022884"/>
    </source>
</evidence>
<evidence type="ECO:0000256" key="5">
    <source>
        <dbReference type="ARBA" id="ARBA00022490"/>
    </source>
</evidence>
<evidence type="ECO:0000256" key="13">
    <source>
        <dbReference type="ARBA" id="ARBA00047283"/>
    </source>
</evidence>
<comment type="similarity">
    <text evidence="3 14">Belongs to the class I-like SAM-binding methyltransferase superfamily. RsmB/NOP family.</text>
</comment>
<dbReference type="InterPro" id="IPR054728">
    <property type="entry name" value="RsmB-like_ferredoxin"/>
</dbReference>
<dbReference type="GO" id="GO:0008168">
    <property type="term" value="F:methyltransferase activity"/>
    <property type="evidence" value="ECO:0007669"/>
    <property type="project" value="UniProtKB-KW"/>
</dbReference>
<name>A0ABV4ACM3_9GAMM</name>